<keyword evidence="2" id="KW-0547">Nucleotide-binding</keyword>
<keyword evidence="2" id="KW-0378">Hydrolase</keyword>
<evidence type="ECO:0000313" key="2">
    <source>
        <dbReference type="EMBL" id="NEC37322.1"/>
    </source>
</evidence>
<feature type="non-terminal residue" evidence="2">
    <location>
        <position position="111"/>
    </location>
</feature>
<dbReference type="Proteomes" id="UP000475666">
    <property type="component" value="Unassembled WGS sequence"/>
</dbReference>
<accession>A0A6G3TL32</accession>
<evidence type="ECO:0000256" key="1">
    <source>
        <dbReference type="SAM" id="MobiDB-lite"/>
    </source>
</evidence>
<organism evidence="2 3">
    <name type="scientific">Streptomyces rubrogriseus</name>
    <dbReference type="NCBI Taxonomy" id="194673"/>
    <lineage>
        <taxon>Bacteria</taxon>
        <taxon>Bacillati</taxon>
        <taxon>Actinomycetota</taxon>
        <taxon>Actinomycetes</taxon>
        <taxon>Kitasatosporales</taxon>
        <taxon>Streptomycetaceae</taxon>
        <taxon>Streptomyces</taxon>
        <taxon>Streptomyces violaceoruber group</taxon>
    </lineage>
</organism>
<keyword evidence="2" id="KW-0067">ATP-binding</keyword>
<keyword evidence="2" id="KW-0347">Helicase</keyword>
<reference evidence="2 3" key="1">
    <citation type="submission" date="2020-01" db="EMBL/GenBank/DDBJ databases">
        <title>Insect and environment-associated Actinomycetes.</title>
        <authorList>
            <person name="Currrie C."/>
            <person name="Chevrette M."/>
            <person name="Carlson C."/>
            <person name="Stubbendieck R."/>
            <person name="Wendt-Pienkowski E."/>
        </authorList>
    </citation>
    <scope>NUCLEOTIDE SEQUENCE [LARGE SCALE GENOMIC DNA]</scope>
    <source>
        <strain evidence="2 3">SID7739</strain>
    </source>
</reference>
<dbReference type="GO" id="GO:0004386">
    <property type="term" value="F:helicase activity"/>
    <property type="evidence" value="ECO:0007669"/>
    <property type="project" value="UniProtKB-KW"/>
</dbReference>
<evidence type="ECO:0000313" key="3">
    <source>
        <dbReference type="Proteomes" id="UP000475666"/>
    </source>
</evidence>
<dbReference type="EMBL" id="JAAGMQ010000881">
    <property type="protein sequence ID" value="NEC37322.1"/>
    <property type="molecule type" value="Genomic_DNA"/>
</dbReference>
<dbReference type="AlphaFoldDB" id="A0A6G3TL32"/>
<feature type="region of interest" description="Disordered" evidence="1">
    <location>
        <begin position="41"/>
        <end position="78"/>
    </location>
</feature>
<sequence>MSDMAVPEAGRAGTTTSSVPVGLAAVFLPAPLPREGRIAFWDPDGGPVDAAEDIGAAAAGDGDRDRDGDGERSGGPTELTVVRRHGAGVRRGTVPALSLPLAEALPHLVRA</sequence>
<proteinExistence type="predicted"/>
<name>A0A6G3TL32_9ACTN</name>
<comment type="caution">
    <text evidence="2">The sequence shown here is derived from an EMBL/GenBank/DDBJ whole genome shotgun (WGS) entry which is preliminary data.</text>
</comment>
<feature type="compositionally biased region" description="Basic and acidic residues" evidence="1">
    <location>
        <begin position="61"/>
        <end position="72"/>
    </location>
</feature>
<protein>
    <submittedName>
        <fullName evidence="2">ATP-dependent helicase</fullName>
    </submittedName>
</protein>
<gene>
    <name evidence="2" type="ORF">G3I66_29710</name>
</gene>